<protein>
    <submittedName>
        <fullName evidence="1">Uncharacterized protein</fullName>
    </submittedName>
</protein>
<evidence type="ECO:0000313" key="3">
    <source>
        <dbReference type="EMBL" id="QJH94500.1"/>
    </source>
</evidence>
<dbReference type="EMBL" id="MT144601">
    <property type="protein sequence ID" value="QJH94500.1"/>
    <property type="molecule type" value="Genomic_DNA"/>
</dbReference>
<gene>
    <name evidence="4" type="ORF">MM415A00110_0027</name>
    <name evidence="2" type="ORF">MM415B00359_0048</name>
    <name evidence="1" type="ORF">TM448A00090_0050</name>
    <name evidence="3" type="ORF">TM448B00221_0054</name>
</gene>
<evidence type="ECO:0000313" key="4">
    <source>
        <dbReference type="EMBL" id="QJI04706.1"/>
    </source>
</evidence>
<organism evidence="1">
    <name type="scientific">viral metagenome</name>
    <dbReference type="NCBI Taxonomy" id="1070528"/>
    <lineage>
        <taxon>unclassified sequences</taxon>
        <taxon>metagenomes</taxon>
        <taxon>organismal metagenomes</taxon>
    </lineage>
</organism>
<accession>A0A6H1Z9K6</accession>
<evidence type="ECO:0000313" key="1">
    <source>
        <dbReference type="EMBL" id="QJA44218.1"/>
    </source>
</evidence>
<dbReference type="EMBL" id="MT141551">
    <property type="protein sequence ID" value="QJA66237.1"/>
    <property type="molecule type" value="Genomic_DNA"/>
</dbReference>
<dbReference type="AlphaFoldDB" id="A0A6H1Z9K6"/>
<sequence>MKKLTIILALALTLCLSSNLSAQPPEEVPNIEGNWLLTIYLSLADTTIYDLPYQIIQNDRHTIVVDYYTYEGRGIAFNNTIVWYFPWGCYALYYGRIETDYYMHGYMECQRSPDWGEWWADKVD</sequence>
<proteinExistence type="predicted"/>
<name>A0A6H1Z9K6_9ZZZZ</name>
<dbReference type="EMBL" id="MT145189">
    <property type="protein sequence ID" value="QJI04706.1"/>
    <property type="molecule type" value="Genomic_DNA"/>
</dbReference>
<dbReference type="EMBL" id="MT143974">
    <property type="protein sequence ID" value="QJA44218.1"/>
    <property type="molecule type" value="Genomic_DNA"/>
</dbReference>
<reference evidence="1" key="1">
    <citation type="submission" date="2020-03" db="EMBL/GenBank/DDBJ databases">
        <title>The deep terrestrial virosphere.</title>
        <authorList>
            <person name="Holmfeldt K."/>
            <person name="Nilsson E."/>
            <person name="Simone D."/>
            <person name="Lopez-Fernandez M."/>
            <person name="Wu X."/>
            <person name="de Brujin I."/>
            <person name="Lundin D."/>
            <person name="Andersson A."/>
            <person name="Bertilsson S."/>
            <person name="Dopson M."/>
        </authorList>
    </citation>
    <scope>NUCLEOTIDE SEQUENCE</scope>
    <source>
        <strain evidence="4">MM415A00110</strain>
        <strain evidence="2">MM415B00359</strain>
        <strain evidence="1">TM448A00090</strain>
        <strain evidence="3">TM448B00221</strain>
    </source>
</reference>
<evidence type="ECO:0000313" key="2">
    <source>
        <dbReference type="EMBL" id="QJA66237.1"/>
    </source>
</evidence>